<dbReference type="OrthoDB" id="3038120at2759"/>
<comment type="caution">
    <text evidence="2">The sequence shown here is derived from an EMBL/GenBank/DDBJ whole genome shotgun (WGS) entry which is preliminary data.</text>
</comment>
<evidence type="ECO:0000313" key="2">
    <source>
        <dbReference type="EMBL" id="KAF6754003.1"/>
    </source>
</evidence>
<evidence type="ECO:0000256" key="1">
    <source>
        <dbReference type="SAM" id="MobiDB-lite"/>
    </source>
</evidence>
<dbReference type="AlphaFoldDB" id="A0A8H6HVJ1"/>
<feature type="compositionally biased region" description="Polar residues" evidence="1">
    <location>
        <begin position="50"/>
        <end position="60"/>
    </location>
</feature>
<name>A0A8H6HVJ1_9AGAR</name>
<protein>
    <submittedName>
        <fullName evidence="2">Uncharacterized protein</fullName>
    </submittedName>
</protein>
<proteinExistence type="predicted"/>
<accession>A0A8H6HVJ1</accession>
<gene>
    <name evidence="2" type="ORF">DFP72DRAFT_1068855</name>
</gene>
<sequence length="384" mass="42616">MAAIPSPSTPETPPPALLPSVSISSSDFTPSPPVSLASLPRTPRRRINGTPPSATRSSARLSIKNTRFPSFPPLDNIKPLFAPKLKNRAGARTLTDAEEVTYLGLTGTGREVARQATKTMLRRTIRPFIQPDMYQDFISMLDETGSGIAGSVARRMLAGNSVMMQQAIDDHDSRFLKSSDLNIVVPKGKLVEVKKWFVQHRYRFGIPGLRPARAYMASVRTYTYAFNTSQCGKKGAKITLSESVGNIMQVVLASTLTCQTNLITSTRVYAVYPTLVTNRDALRTDNTQATAPRRLKSSYRLQTSNIKWTGPCGVHCPSLSRRTVGDKGIASFHWNADFAIPESRYPDTDSLLAQNVLQWRFASRCSNPKCKRFETPKPDDYLYY</sequence>
<feature type="compositionally biased region" description="Pro residues" evidence="1">
    <location>
        <begin position="7"/>
        <end position="17"/>
    </location>
</feature>
<dbReference type="Proteomes" id="UP000521943">
    <property type="component" value="Unassembled WGS sequence"/>
</dbReference>
<keyword evidence="3" id="KW-1185">Reference proteome</keyword>
<reference evidence="2 3" key="1">
    <citation type="submission" date="2020-07" db="EMBL/GenBank/DDBJ databases">
        <title>Comparative genomics of pyrophilous fungi reveals a link between fire events and developmental genes.</title>
        <authorList>
            <consortium name="DOE Joint Genome Institute"/>
            <person name="Steindorff A.S."/>
            <person name="Carver A."/>
            <person name="Calhoun S."/>
            <person name="Stillman K."/>
            <person name="Liu H."/>
            <person name="Lipzen A."/>
            <person name="Pangilinan J."/>
            <person name="Labutti K."/>
            <person name="Bruns T.D."/>
            <person name="Grigoriev I.V."/>
        </authorList>
    </citation>
    <scope>NUCLEOTIDE SEQUENCE [LARGE SCALE GENOMIC DNA]</scope>
    <source>
        <strain evidence="2 3">CBS 144469</strain>
    </source>
</reference>
<organism evidence="2 3">
    <name type="scientific">Ephemerocybe angulata</name>
    <dbReference type="NCBI Taxonomy" id="980116"/>
    <lineage>
        <taxon>Eukaryota</taxon>
        <taxon>Fungi</taxon>
        <taxon>Dikarya</taxon>
        <taxon>Basidiomycota</taxon>
        <taxon>Agaricomycotina</taxon>
        <taxon>Agaricomycetes</taxon>
        <taxon>Agaricomycetidae</taxon>
        <taxon>Agaricales</taxon>
        <taxon>Agaricineae</taxon>
        <taxon>Psathyrellaceae</taxon>
        <taxon>Ephemerocybe</taxon>
    </lineage>
</organism>
<dbReference type="EMBL" id="JACGCI010000036">
    <property type="protein sequence ID" value="KAF6754003.1"/>
    <property type="molecule type" value="Genomic_DNA"/>
</dbReference>
<feature type="region of interest" description="Disordered" evidence="1">
    <location>
        <begin position="1"/>
        <end position="60"/>
    </location>
</feature>
<evidence type="ECO:0000313" key="3">
    <source>
        <dbReference type="Proteomes" id="UP000521943"/>
    </source>
</evidence>